<accession>A0A290Z8A8</accession>
<dbReference type="Gene3D" id="3.30.530.20">
    <property type="match status" value="1"/>
</dbReference>
<feature type="domain" description="Coenzyme Q-binding protein COQ10 START" evidence="1">
    <location>
        <begin position="13"/>
        <end position="131"/>
    </location>
</feature>
<dbReference type="Proteomes" id="UP000218505">
    <property type="component" value="Chromosome"/>
</dbReference>
<dbReference type="SUPFAM" id="SSF55961">
    <property type="entry name" value="Bet v1-like"/>
    <property type="match status" value="1"/>
</dbReference>
<evidence type="ECO:0000313" key="3">
    <source>
        <dbReference type="Proteomes" id="UP000218505"/>
    </source>
</evidence>
<sequence length="175" mass="19155">MRSLELKLVSPTADADAAYRRISRFERYPEFVEEVRSVVVRGGGGAEPLVSDWEIVFRSGPLRWSEVDYFQHHQRRIVFEQLSGDFEVFRGSWQVREAHGGCEVVFETTFDFGIPSLAGVLEPIAAKVLKEGIAMIVHQLLGSAVVVDDPATAAAVAARLAAKRAATAGEQALAV</sequence>
<dbReference type="InterPro" id="IPR005031">
    <property type="entry name" value="COQ10_START"/>
</dbReference>
<dbReference type="InterPro" id="IPR023393">
    <property type="entry name" value="START-like_dom_sf"/>
</dbReference>
<dbReference type="Pfam" id="PF03364">
    <property type="entry name" value="Polyketide_cyc"/>
    <property type="match status" value="1"/>
</dbReference>
<organism evidence="2 3">
    <name type="scientific">Actinosynnema pretiosum</name>
    <dbReference type="NCBI Taxonomy" id="42197"/>
    <lineage>
        <taxon>Bacteria</taxon>
        <taxon>Bacillati</taxon>
        <taxon>Actinomycetota</taxon>
        <taxon>Actinomycetes</taxon>
        <taxon>Pseudonocardiales</taxon>
        <taxon>Pseudonocardiaceae</taxon>
        <taxon>Actinosynnema</taxon>
    </lineage>
</organism>
<gene>
    <name evidence="2" type="ORF">CNX65_19585</name>
</gene>
<name>A0A290Z8A8_9PSEU</name>
<evidence type="ECO:0000259" key="1">
    <source>
        <dbReference type="Pfam" id="PF03364"/>
    </source>
</evidence>
<dbReference type="KEGG" id="apre:CNX65_19585"/>
<dbReference type="RefSeq" id="WP_096495047.1">
    <property type="nucleotide sequence ID" value="NZ_CP023445.1"/>
</dbReference>
<dbReference type="AlphaFoldDB" id="A0A290Z8A8"/>
<protein>
    <submittedName>
        <fullName evidence="2">Cyclase/dehydrase</fullName>
    </submittedName>
</protein>
<proteinExistence type="predicted"/>
<dbReference type="EMBL" id="CP023445">
    <property type="protein sequence ID" value="ATE55212.1"/>
    <property type="molecule type" value="Genomic_DNA"/>
</dbReference>
<reference evidence="2" key="1">
    <citation type="submission" date="2017-09" db="EMBL/GenBank/DDBJ databases">
        <title>Complete Genome Sequence of ansamitocin-producing Bacterium Actinosynnema pretiosum X47.</title>
        <authorList>
            <person name="Cao G."/>
            <person name="Zong G."/>
            <person name="Zhong C."/>
            <person name="Fu J."/>
        </authorList>
    </citation>
    <scope>NUCLEOTIDE SEQUENCE [LARGE SCALE GENOMIC DNA]</scope>
    <source>
        <strain evidence="2">X47</strain>
    </source>
</reference>
<evidence type="ECO:0000313" key="2">
    <source>
        <dbReference type="EMBL" id="ATE55212.1"/>
    </source>
</evidence>
<keyword evidence="3" id="KW-1185">Reference proteome</keyword>